<gene>
    <name evidence="2" type="ORF">BDK51DRAFT_32632</name>
</gene>
<reference evidence="3" key="1">
    <citation type="journal article" date="2018" name="Nat. Microbiol.">
        <title>Leveraging single-cell genomics to expand the fungal tree of life.</title>
        <authorList>
            <person name="Ahrendt S.R."/>
            <person name="Quandt C.A."/>
            <person name="Ciobanu D."/>
            <person name="Clum A."/>
            <person name="Salamov A."/>
            <person name="Andreopoulos B."/>
            <person name="Cheng J.F."/>
            <person name="Woyke T."/>
            <person name="Pelin A."/>
            <person name="Henrissat B."/>
            <person name="Reynolds N.K."/>
            <person name="Benny G.L."/>
            <person name="Smith M.E."/>
            <person name="James T.Y."/>
            <person name="Grigoriev I.V."/>
        </authorList>
    </citation>
    <scope>NUCLEOTIDE SEQUENCE [LARGE SCALE GENOMIC DNA]</scope>
</reference>
<evidence type="ECO:0000313" key="2">
    <source>
        <dbReference type="EMBL" id="RKO85003.1"/>
    </source>
</evidence>
<dbReference type="AlphaFoldDB" id="A0A4P9W1H3"/>
<evidence type="ECO:0000256" key="1">
    <source>
        <dbReference type="SAM" id="SignalP"/>
    </source>
</evidence>
<proteinExistence type="predicted"/>
<name>A0A4P9W1H3_9FUNG</name>
<evidence type="ECO:0000313" key="3">
    <source>
        <dbReference type="Proteomes" id="UP000269721"/>
    </source>
</evidence>
<protein>
    <recommendedName>
        <fullName evidence="4">Secreted protein</fullName>
    </recommendedName>
</protein>
<keyword evidence="1" id="KW-0732">Signal</keyword>
<evidence type="ECO:0008006" key="4">
    <source>
        <dbReference type="Google" id="ProtNLM"/>
    </source>
</evidence>
<keyword evidence="3" id="KW-1185">Reference proteome</keyword>
<sequence length="142" mass="14873">MKLTCNLAICLILWCGTLPTIANYADPSDLSVATVSVYAAADIAYRGGIPPTTPVVLVLQNDIIGPVTLNRSCCANTTLMSASGQKYKISMPVNGPEGSSGVLNVIYSSKGAQGHALYIENVIVMNVIVETSVKSSTSFCVE</sequence>
<dbReference type="EMBL" id="KZ999514">
    <property type="protein sequence ID" value="RKO85003.1"/>
    <property type="molecule type" value="Genomic_DNA"/>
</dbReference>
<dbReference type="Proteomes" id="UP000269721">
    <property type="component" value="Unassembled WGS sequence"/>
</dbReference>
<accession>A0A4P9W1H3</accession>
<feature type="signal peptide" evidence="1">
    <location>
        <begin position="1"/>
        <end position="22"/>
    </location>
</feature>
<feature type="chain" id="PRO_5020772781" description="Secreted protein" evidence="1">
    <location>
        <begin position="23"/>
        <end position="142"/>
    </location>
</feature>
<organism evidence="2 3">
    <name type="scientific">Blyttiomyces helicus</name>
    <dbReference type="NCBI Taxonomy" id="388810"/>
    <lineage>
        <taxon>Eukaryota</taxon>
        <taxon>Fungi</taxon>
        <taxon>Fungi incertae sedis</taxon>
        <taxon>Chytridiomycota</taxon>
        <taxon>Chytridiomycota incertae sedis</taxon>
        <taxon>Chytridiomycetes</taxon>
        <taxon>Chytridiomycetes incertae sedis</taxon>
        <taxon>Blyttiomyces</taxon>
    </lineage>
</organism>